<accession>A0A967EBG2</accession>
<organism evidence="2 3">
    <name type="scientific">Metallococcus carri</name>
    <dbReference type="NCBI Taxonomy" id="1656884"/>
    <lineage>
        <taxon>Bacteria</taxon>
        <taxon>Bacillati</taxon>
        <taxon>Actinomycetota</taxon>
        <taxon>Actinomycetes</taxon>
        <taxon>Micrococcales</taxon>
        <taxon>Dermacoccaceae</taxon>
        <taxon>Metallococcus</taxon>
    </lineage>
</organism>
<reference evidence="2" key="1">
    <citation type="submission" date="2020-03" db="EMBL/GenBank/DDBJ databases">
        <title>Draft sequencing of Calidifontibacter sp. DB0510.</title>
        <authorList>
            <person name="Kim D.-U."/>
        </authorList>
    </citation>
    <scope>NUCLEOTIDE SEQUENCE</scope>
    <source>
        <strain evidence="2">DB0510</strain>
    </source>
</reference>
<dbReference type="InterPro" id="IPR017946">
    <property type="entry name" value="PLC-like_Pdiesterase_TIM-brl"/>
</dbReference>
<dbReference type="GO" id="GO:0008081">
    <property type="term" value="F:phosphoric diester hydrolase activity"/>
    <property type="evidence" value="ECO:0007669"/>
    <property type="project" value="InterPro"/>
</dbReference>
<dbReference type="InterPro" id="IPR030395">
    <property type="entry name" value="GP_PDE_dom"/>
</dbReference>
<sequence length="256" mass="27776">MAITGFFEHPGVIAMAHRGFSRAGLENSMEAFGAAVDLGYRYVETDVHATADGVCVAFHDDTLDRVTDGTGRLRELPWATVREAKIGGVAAIPRLDDLFEQWPDLRINIDCKHPSAIGPLVDAIERHRAHERVCVASFSDRTRRTVLRRLSAPAATSAGQTQIAAFVLASQARLGHLAATTLQGVDCIQVPPSHARIPIVTRATISAAHAASAQVHVWTIDEPSEMHALLDLGVDGILTDRADMLKNVLVQRNQWA</sequence>
<dbReference type="EMBL" id="JAAOIV010000011">
    <property type="protein sequence ID" value="NHN56914.1"/>
    <property type="molecule type" value="Genomic_DNA"/>
</dbReference>
<gene>
    <name evidence="2" type="ORF">G9U51_14145</name>
</gene>
<protein>
    <submittedName>
        <fullName evidence="2">Glycerophosphodiester phosphodiesterase</fullName>
    </submittedName>
</protein>
<keyword evidence="3" id="KW-1185">Reference proteome</keyword>
<dbReference type="Pfam" id="PF03009">
    <property type="entry name" value="GDPD"/>
    <property type="match status" value="1"/>
</dbReference>
<name>A0A967EBG2_9MICO</name>
<dbReference type="PROSITE" id="PS51704">
    <property type="entry name" value="GP_PDE"/>
    <property type="match status" value="1"/>
</dbReference>
<dbReference type="CDD" id="cd08561">
    <property type="entry name" value="GDPD_cytoplasmic_ScUgpQ2_like"/>
    <property type="match status" value="1"/>
</dbReference>
<dbReference type="PANTHER" id="PTHR43805">
    <property type="entry name" value="GLYCEROPHOSPHORYL DIESTER PHOSPHODIESTERASE"/>
    <property type="match status" value="1"/>
</dbReference>
<dbReference type="Proteomes" id="UP000744769">
    <property type="component" value="Unassembled WGS sequence"/>
</dbReference>
<evidence type="ECO:0000313" key="3">
    <source>
        <dbReference type="Proteomes" id="UP000744769"/>
    </source>
</evidence>
<dbReference type="GO" id="GO:0006629">
    <property type="term" value="P:lipid metabolic process"/>
    <property type="evidence" value="ECO:0007669"/>
    <property type="project" value="InterPro"/>
</dbReference>
<dbReference type="PANTHER" id="PTHR43805:SF1">
    <property type="entry name" value="GP-PDE DOMAIN-CONTAINING PROTEIN"/>
    <property type="match status" value="1"/>
</dbReference>
<proteinExistence type="predicted"/>
<dbReference type="SUPFAM" id="SSF51695">
    <property type="entry name" value="PLC-like phosphodiesterases"/>
    <property type="match status" value="1"/>
</dbReference>
<evidence type="ECO:0000313" key="2">
    <source>
        <dbReference type="EMBL" id="NHN56914.1"/>
    </source>
</evidence>
<dbReference type="AlphaFoldDB" id="A0A967EBG2"/>
<evidence type="ECO:0000259" key="1">
    <source>
        <dbReference type="PROSITE" id="PS51704"/>
    </source>
</evidence>
<dbReference type="RefSeq" id="WP_166197645.1">
    <property type="nucleotide sequence ID" value="NZ_JAAOIV010000011.1"/>
</dbReference>
<feature type="domain" description="GP-PDE" evidence="1">
    <location>
        <begin position="12"/>
        <end position="249"/>
    </location>
</feature>
<dbReference type="Gene3D" id="3.20.20.190">
    <property type="entry name" value="Phosphatidylinositol (PI) phosphodiesterase"/>
    <property type="match status" value="1"/>
</dbReference>
<comment type="caution">
    <text evidence="2">The sequence shown here is derived from an EMBL/GenBank/DDBJ whole genome shotgun (WGS) entry which is preliminary data.</text>
</comment>